<dbReference type="GO" id="GO:0005840">
    <property type="term" value="C:ribosome"/>
    <property type="evidence" value="ECO:0007669"/>
    <property type="project" value="UniProtKB-KW"/>
</dbReference>
<dbReference type="PANTHER" id="PTHR36400:SF1">
    <property type="entry name" value="RIBOSOMAL PROTEIN L35"/>
    <property type="match status" value="1"/>
</dbReference>
<evidence type="ECO:0000256" key="3">
    <source>
        <dbReference type="ARBA" id="ARBA00023274"/>
    </source>
</evidence>
<name>A0A835J3R1_9MAGN</name>
<accession>A0A835J3R1</accession>
<evidence type="ECO:0000256" key="2">
    <source>
        <dbReference type="ARBA" id="ARBA00022980"/>
    </source>
</evidence>
<dbReference type="Pfam" id="PF01632">
    <property type="entry name" value="Ribosomal_L35p"/>
    <property type="match status" value="1"/>
</dbReference>
<dbReference type="Gene3D" id="4.10.410.60">
    <property type="match status" value="1"/>
</dbReference>
<dbReference type="EMBL" id="JADFTS010000001">
    <property type="protein sequence ID" value="KAF9626563.1"/>
    <property type="molecule type" value="Genomic_DNA"/>
</dbReference>
<dbReference type="PANTHER" id="PTHR36400">
    <property type="entry name" value="RIBOSOMAL PROTEIN L35"/>
    <property type="match status" value="1"/>
</dbReference>
<organism evidence="4 5">
    <name type="scientific">Coptis chinensis</name>
    <dbReference type="NCBI Taxonomy" id="261450"/>
    <lineage>
        <taxon>Eukaryota</taxon>
        <taxon>Viridiplantae</taxon>
        <taxon>Streptophyta</taxon>
        <taxon>Embryophyta</taxon>
        <taxon>Tracheophyta</taxon>
        <taxon>Spermatophyta</taxon>
        <taxon>Magnoliopsida</taxon>
        <taxon>Ranunculales</taxon>
        <taxon>Ranunculaceae</taxon>
        <taxon>Coptidoideae</taxon>
        <taxon>Coptis</taxon>
    </lineage>
</organism>
<dbReference type="InterPro" id="IPR037229">
    <property type="entry name" value="Ribosomal_bL35_sf"/>
</dbReference>
<dbReference type="OrthoDB" id="512750at2759"/>
<dbReference type="AlphaFoldDB" id="A0A835J3R1"/>
<dbReference type="InterPro" id="IPR021137">
    <property type="entry name" value="Ribosomal_bL35-like"/>
</dbReference>
<keyword evidence="2" id="KW-0689">Ribosomal protein</keyword>
<evidence type="ECO:0000313" key="4">
    <source>
        <dbReference type="EMBL" id="KAF9626563.1"/>
    </source>
</evidence>
<keyword evidence="3" id="KW-0687">Ribonucleoprotein</keyword>
<protein>
    <recommendedName>
        <fullName evidence="6">50S ribosomal protein L35</fullName>
    </recommendedName>
</protein>
<comment type="similarity">
    <text evidence="1">Belongs to the bacterial ribosomal protein bL35 family.</text>
</comment>
<sequence>MQRWLTKLRTTISPTQTLLPFFIKSSSNPALLFHSSSLSHSHPLLSFPVFNPISLTPFSWNQCRYISKTKSKKFKKTTPAVSKLKKYKIKPYSSYKSRFKTLKDGTIRRWHEGKLHNAHLKSKAAKRRLRLPALVHPAYAKVMKKLNFYG</sequence>
<evidence type="ECO:0008006" key="6">
    <source>
        <dbReference type="Google" id="ProtNLM"/>
    </source>
</evidence>
<dbReference type="Proteomes" id="UP000631114">
    <property type="component" value="Unassembled WGS sequence"/>
</dbReference>
<proteinExistence type="inferred from homology"/>
<dbReference type="SUPFAM" id="SSF143034">
    <property type="entry name" value="L35p-like"/>
    <property type="match status" value="1"/>
</dbReference>
<gene>
    <name evidence="4" type="ORF">IFM89_035448</name>
</gene>
<dbReference type="GO" id="GO:1990904">
    <property type="term" value="C:ribonucleoprotein complex"/>
    <property type="evidence" value="ECO:0007669"/>
    <property type="project" value="UniProtKB-KW"/>
</dbReference>
<keyword evidence="5" id="KW-1185">Reference proteome</keyword>
<dbReference type="GO" id="GO:0006412">
    <property type="term" value="P:translation"/>
    <property type="evidence" value="ECO:0007669"/>
    <property type="project" value="InterPro"/>
</dbReference>
<evidence type="ECO:0000313" key="5">
    <source>
        <dbReference type="Proteomes" id="UP000631114"/>
    </source>
</evidence>
<comment type="caution">
    <text evidence="4">The sequence shown here is derived from an EMBL/GenBank/DDBJ whole genome shotgun (WGS) entry which is preliminary data.</text>
</comment>
<reference evidence="4 5" key="1">
    <citation type="submission" date="2020-10" db="EMBL/GenBank/DDBJ databases">
        <title>The Coptis chinensis genome and diversification of protoberbering-type alkaloids.</title>
        <authorList>
            <person name="Wang B."/>
            <person name="Shu S."/>
            <person name="Song C."/>
            <person name="Liu Y."/>
        </authorList>
    </citation>
    <scope>NUCLEOTIDE SEQUENCE [LARGE SCALE GENOMIC DNA]</scope>
    <source>
        <strain evidence="4">HL-2020</strain>
        <tissue evidence="4">Leaf</tissue>
    </source>
</reference>
<evidence type="ECO:0000256" key="1">
    <source>
        <dbReference type="ARBA" id="ARBA00006598"/>
    </source>
</evidence>
<dbReference type="GO" id="GO:0003735">
    <property type="term" value="F:structural constituent of ribosome"/>
    <property type="evidence" value="ECO:0007669"/>
    <property type="project" value="InterPro"/>
</dbReference>